<comment type="function">
    <text evidence="1">Plays a role in synthesis, processing and/or stability of 23S rRNA.</text>
</comment>
<dbReference type="InterPro" id="IPR003772">
    <property type="entry name" value="YceD"/>
</dbReference>
<organism evidence="7 8">
    <name type="scientific">Francisella frigiditurris</name>
    <dbReference type="NCBI Taxonomy" id="1542390"/>
    <lineage>
        <taxon>Bacteria</taxon>
        <taxon>Pseudomonadati</taxon>
        <taxon>Pseudomonadota</taxon>
        <taxon>Gammaproteobacteria</taxon>
        <taxon>Thiotrichales</taxon>
        <taxon>Francisellaceae</taxon>
        <taxon>Francisella</taxon>
    </lineage>
</organism>
<name>A0A1J0KUG3_9GAMM</name>
<comment type="similarity">
    <text evidence="2">Belongs to the DUF177 domain family.</text>
</comment>
<keyword evidence="8" id="KW-1185">Reference proteome</keyword>
<evidence type="ECO:0000313" key="8">
    <source>
        <dbReference type="Proteomes" id="UP000182521"/>
    </source>
</evidence>
<evidence type="ECO:0000256" key="4">
    <source>
        <dbReference type="ARBA" id="ARBA00022517"/>
    </source>
</evidence>
<dbReference type="GO" id="GO:0042254">
    <property type="term" value="P:ribosome biogenesis"/>
    <property type="evidence" value="ECO:0007669"/>
    <property type="project" value="UniProtKB-KW"/>
</dbReference>
<dbReference type="AlphaFoldDB" id="A0A1J0KUG3"/>
<dbReference type="Pfam" id="PF02620">
    <property type="entry name" value="YceD"/>
    <property type="match status" value="1"/>
</dbReference>
<dbReference type="PANTHER" id="PTHR38099">
    <property type="entry name" value="LARGE RIBOSOMAL RNA SUBUNIT ACCUMULATION PROTEIN YCED"/>
    <property type="match status" value="1"/>
</dbReference>
<evidence type="ECO:0000256" key="3">
    <source>
        <dbReference type="ARBA" id="ARBA00015716"/>
    </source>
</evidence>
<evidence type="ECO:0000256" key="1">
    <source>
        <dbReference type="ARBA" id="ARBA00002868"/>
    </source>
</evidence>
<proteinExistence type="inferred from homology"/>
<dbReference type="InterPro" id="IPR039255">
    <property type="entry name" value="YceD_bac"/>
</dbReference>
<evidence type="ECO:0000256" key="2">
    <source>
        <dbReference type="ARBA" id="ARBA00010740"/>
    </source>
</evidence>
<feature type="region of interest" description="Disordered" evidence="6">
    <location>
        <begin position="168"/>
        <end position="190"/>
    </location>
</feature>
<dbReference type="KEGG" id="frc:KX01_965"/>
<evidence type="ECO:0000256" key="6">
    <source>
        <dbReference type="SAM" id="MobiDB-lite"/>
    </source>
</evidence>
<evidence type="ECO:0000256" key="5">
    <source>
        <dbReference type="ARBA" id="ARBA00031841"/>
    </source>
</evidence>
<accession>A0A1J0KUG3</accession>
<dbReference type="GO" id="GO:0005829">
    <property type="term" value="C:cytosol"/>
    <property type="evidence" value="ECO:0007669"/>
    <property type="project" value="TreeGrafter"/>
</dbReference>
<protein>
    <recommendedName>
        <fullName evidence="3">Large ribosomal RNA subunit accumulation protein YceD</fullName>
    </recommendedName>
    <alternativeName>
        <fullName evidence="5">23S rRNA accumulation protein YceD</fullName>
    </alternativeName>
</protein>
<dbReference type="STRING" id="1542390.KX01_965"/>
<dbReference type="RefSeq" id="WP_232223308.1">
    <property type="nucleotide sequence ID" value="NZ_CP009654.1"/>
</dbReference>
<gene>
    <name evidence="7" type="ORF">KX01_965</name>
</gene>
<evidence type="ECO:0000313" key="7">
    <source>
        <dbReference type="EMBL" id="APC97286.1"/>
    </source>
</evidence>
<dbReference type="PANTHER" id="PTHR38099:SF1">
    <property type="entry name" value="LARGE RIBOSOMAL RNA SUBUNIT ACCUMULATION PROTEIN YCED"/>
    <property type="match status" value="1"/>
</dbReference>
<reference evidence="8" key="1">
    <citation type="submission" date="2014-10" db="EMBL/GenBank/DDBJ databases">
        <authorList>
            <person name="Kuske C.R."/>
            <person name="Challacombe J.F."/>
            <person name="Daligault H.E."/>
            <person name="Davenport K.W."/>
            <person name="Johnson S.L."/>
            <person name="Siddaramappa S."/>
            <person name="Petersen J.M."/>
        </authorList>
    </citation>
    <scope>NUCLEOTIDE SEQUENCE [LARGE SCALE GENOMIC DNA]</scope>
    <source>
        <strain evidence="8">CA97-1460</strain>
    </source>
</reference>
<sequence>MNKNKKLNVQNNTALTLIKQETKLELQHSKKLIKTAKMDKKYKINYHIFAKQKRELELQVTLNDLTKLNGCINSGSYTFNCNFFFFEENSTPTVKYNFTGVIDLICQMTLEIFPFEIFAQNTLAITDDDRFLKNDLYEPFICETEILDLRDIIKEEVILAIPLVPKKDSSTCKMSKKPSYYSEQEDLSEKRENPFDILKELKKR</sequence>
<dbReference type="EMBL" id="CP009654">
    <property type="protein sequence ID" value="APC97286.1"/>
    <property type="molecule type" value="Genomic_DNA"/>
</dbReference>
<dbReference type="Proteomes" id="UP000182521">
    <property type="component" value="Chromosome"/>
</dbReference>
<keyword evidence="4" id="KW-0690">Ribosome biogenesis</keyword>